<sequence>MKELDDLIEAEEIVLFMACQVLNYSLTARVPKKRITNKIRDMRPKYLRNAFKSLVSNGFLILHPSGRNPTYQLTRKGMKAGTILYNRKFGL</sequence>
<comment type="caution">
    <text evidence="1">The sequence shown here is derived from an EMBL/GenBank/DDBJ whole genome shotgun (WGS) entry which is preliminary data.</text>
</comment>
<dbReference type="AlphaFoldDB" id="A0A0F9QER1"/>
<proteinExistence type="predicted"/>
<reference evidence="1" key="1">
    <citation type="journal article" date="2015" name="Nature">
        <title>Complex archaea that bridge the gap between prokaryotes and eukaryotes.</title>
        <authorList>
            <person name="Spang A."/>
            <person name="Saw J.H."/>
            <person name="Jorgensen S.L."/>
            <person name="Zaremba-Niedzwiedzka K."/>
            <person name="Martijn J."/>
            <person name="Lind A.E."/>
            <person name="van Eijk R."/>
            <person name="Schleper C."/>
            <person name="Guy L."/>
            <person name="Ettema T.J."/>
        </authorList>
    </citation>
    <scope>NUCLEOTIDE SEQUENCE</scope>
</reference>
<gene>
    <name evidence="1" type="ORF">LCGC14_0727390</name>
</gene>
<accession>A0A0F9QER1</accession>
<name>A0A0F9QER1_9ZZZZ</name>
<evidence type="ECO:0000313" key="1">
    <source>
        <dbReference type="EMBL" id="KKN41019.1"/>
    </source>
</evidence>
<organism evidence="1">
    <name type="scientific">marine sediment metagenome</name>
    <dbReference type="NCBI Taxonomy" id="412755"/>
    <lineage>
        <taxon>unclassified sequences</taxon>
        <taxon>metagenomes</taxon>
        <taxon>ecological metagenomes</taxon>
    </lineage>
</organism>
<dbReference type="EMBL" id="LAZR01001672">
    <property type="protein sequence ID" value="KKN41019.1"/>
    <property type="molecule type" value="Genomic_DNA"/>
</dbReference>
<evidence type="ECO:0008006" key="2">
    <source>
        <dbReference type="Google" id="ProtNLM"/>
    </source>
</evidence>
<protein>
    <recommendedName>
        <fullName evidence="2">ArnR1-like winged helix-turn-helix domain-containing protein</fullName>
    </recommendedName>
</protein>